<organism evidence="2 3">
    <name type="scientific">Inconstantimicrobium porci</name>
    <dbReference type="NCBI Taxonomy" id="2652291"/>
    <lineage>
        <taxon>Bacteria</taxon>
        <taxon>Bacillati</taxon>
        <taxon>Bacillota</taxon>
        <taxon>Clostridia</taxon>
        <taxon>Eubacteriales</taxon>
        <taxon>Clostridiaceae</taxon>
        <taxon>Inconstantimicrobium</taxon>
    </lineage>
</organism>
<evidence type="ECO:0000313" key="3">
    <source>
        <dbReference type="Proteomes" id="UP000460287"/>
    </source>
</evidence>
<dbReference type="AlphaFoldDB" id="A0A7X2MWS0"/>
<dbReference type="PANTHER" id="PTHR41283">
    <property type="entry name" value="AMINOGLYCOSIDE PHOSPHOTRANSFERASE"/>
    <property type="match status" value="1"/>
</dbReference>
<dbReference type="Pfam" id="PF01636">
    <property type="entry name" value="APH"/>
    <property type="match status" value="1"/>
</dbReference>
<dbReference type="PANTHER" id="PTHR41283:SF1">
    <property type="entry name" value="AMINOGLYCOSIDE PHOSPHOTRANSFERASE DOMAIN-CONTAINING PROTEIN"/>
    <property type="match status" value="1"/>
</dbReference>
<keyword evidence="2" id="KW-0808">Transferase</keyword>
<comment type="caution">
    <text evidence="2">The sequence shown here is derived from an EMBL/GenBank/DDBJ whole genome shotgun (WGS) entry which is preliminary data.</text>
</comment>
<evidence type="ECO:0000313" key="2">
    <source>
        <dbReference type="EMBL" id="MSR90521.1"/>
    </source>
</evidence>
<accession>A0A7X2MWS0</accession>
<gene>
    <name evidence="2" type="ORF">FYJ33_03605</name>
</gene>
<dbReference type="GO" id="GO:0016740">
    <property type="term" value="F:transferase activity"/>
    <property type="evidence" value="ECO:0007669"/>
    <property type="project" value="UniProtKB-KW"/>
</dbReference>
<evidence type="ECO:0000259" key="1">
    <source>
        <dbReference type="Pfam" id="PF01636"/>
    </source>
</evidence>
<dbReference type="SUPFAM" id="SSF56112">
    <property type="entry name" value="Protein kinase-like (PK-like)"/>
    <property type="match status" value="1"/>
</dbReference>
<name>A0A7X2MWS0_9CLOT</name>
<dbReference type="Proteomes" id="UP000460287">
    <property type="component" value="Unassembled WGS sequence"/>
</dbReference>
<protein>
    <submittedName>
        <fullName evidence="2">Phosphotransferase</fullName>
    </submittedName>
</protein>
<keyword evidence="3" id="KW-1185">Reference proteome</keyword>
<dbReference type="InterPro" id="IPR011009">
    <property type="entry name" value="Kinase-like_dom_sf"/>
</dbReference>
<dbReference type="Gene3D" id="3.90.1200.10">
    <property type="match status" value="1"/>
</dbReference>
<reference evidence="2 3" key="1">
    <citation type="submission" date="2019-08" db="EMBL/GenBank/DDBJ databases">
        <title>In-depth cultivation of the pig gut microbiome towards novel bacterial diversity and tailored functional studies.</title>
        <authorList>
            <person name="Wylensek D."/>
            <person name="Hitch T.C.A."/>
            <person name="Clavel T."/>
        </authorList>
    </citation>
    <scope>NUCLEOTIDE SEQUENCE [LARGE SCALE GENOMIC DNA]</scope>
    <source>
        <strain evidence="2 3">WCA-383-APC-5B</strain>
    </source>
</reference>
<dbReference type="InterPro" id="IPR002575">
    <property type="entry name" value="Aminoglycoside_PTrfase"/>
</dbReference>
<sequence>MNSDKWVSVKKIYKGWSSESKYIIKDCNNVKYILRISDIADYDKKKHEYGIIKKFSSLDFVMSKPVDFGICNNGKNTYMILSWVEGEDLEEALNQMSEQEQYEAGWRAGKILKQIHSIKVDDSDINDQSKKEKMLHKIDLYLKSGIRVEGDEAAVNYVRDHVHEINRLPKVYQHGDFHPGNLIHLCNSDVGVIDFNRNNVGDAYEEFFKLESFAVEVSIPYCRGQIDAYFDKNVPEIFWRILAVYVAYSSLNSIRWAIKFGQDEVDGMIRRCKASLEHYDNYKSVIPSWYSSF</sequence>
<dbReference type="EMBL" id="VULX01000003">
    <property type="protein sequence ID" value="MSR90521.1"/>
    <property type="molecule type" value="Genomic_DNA"/>
</dbReference>
<feature type="domain" description="Aminoglycoside phosphotransferase" evidence="1">
    <location>
        <begin position="9"/>
        <end position="229"/>
    </location>
</feature>
<proteinExistence type="predicted"/>